<sequence length="423" mass="44875">MRGIQTLIVALTLVPALIGGMASAQNQGEFFQRDRNTAVLERSRNEFIAPPARHGAFHVKAEAELGLASDSNIFATTSNEEADVIASFRPSFGAESTWSRHSLTASASATRREYLDNTSESVWNAEAGVIGRLDIQRGFFVDVAASAEMLTENRSSAGAAALSAEPIEYDTASIAAGVTYTTGRVRVNGAIDVHTSDFEDAALAGGGVADQDFRDYTETRISARVDGAVSPAVAVFARASSNQRDYDAPAAGLANRDSDGIVVEVGVDFDLGGQARGSVAAGVLEQKYDDPSFADIDGASYNAEVEWFPTELTTVTVSATRAPRESAIAASAGYTETQISGQVDHELLRNLILSGRASFGDDDYSGIDRSDERFELVASATWLMNRRVGVQASLTRLDVDSSGAAARGDFDSNVARISVSLRM</sequence>
<dbReference type="Proteomes" id="UP000199759">
    <property type="component" value="Unassembled WGS sequence"/>
</dbReference>
<reference evidence="1 2" key="1">
    <citation type="submission" date="2016-10" db="EMBL/GenBank/DDBJ databases">
        <authorList>
            <person name="de Groot N.N."/>
        </authorList>
    </citation>
    <scope>NUCLEOTIDE SEQUENCE [LARGE SCALE GENOMIC DNA]</scope>
    <source>
        <strain evidence="1 2">DSM 16077</strain>
    </source>
</reference>
<dbReference type="EMBL" id="FNHG01000001">
    <property type="protein sequence ID" value="SDL66624.1"/>
    <property type="molecule type" value="Genomic_DNA"/>
</dbReference>
<dbReference type="SUPFAM" id="SSF56935">
    <property type="entry name" value="Porins"/>
    <property type="match status" value="1"/>
</dbReference>
<dbReference type="InterPro" id="IPR018759">
    <property type="entry name" value="BBP2_2"/>
</dbReference>
<evidence type="ECO:0000313" key="2">
    <source>
        <dbReference type="Proteomes" id="UP000199759"/>
    </source>
</evidence>
<accession>A0A1G9LXN9</accession>
<proteinExistence type="predicted"/>
<dbReference type="AlphaFoldDB" id="A0A1G9LXN9"/>
<dbReference type="STRING" id="144026.SAMN04488568_101246"/>
<gene>
    <name evidence="1" type="ORF">SAMN04488568_101246</name>
</gene>
<dbReference type="Pfam" id="PF10082">
    <property type="entry name" value="BBP2_2"/>
    <property type="match status" value="1"/>
</dbReference>
<evidence type="ECO:0000313" key="1">
    <source>
        <dbReference type="EMBL" id="SDL66624.1"/>
    </source>
</evidence>
<protein>
    <recommendedName>
        <fullName evidence="3">Beta-barrel porin 2</fullName>
    </recommendedName>
</protein>
<keyword evidence="2" id="KW-1185">Reference proteome</keyword>
<organism evidence="1 2">
    <name type="scientific">Maricaulis salignorans</name>
    <dbReference type="NCBI Taxonomy" id="144026"/>
    <lineage>
        <taxon>Bacteria</taxon>
        <taxon>Pseudomonadati</taxon>
        <taxon>Pseudomonadota</taxon>
        <taxon>Alphaproteobacteria</taxon>
        <taxon>Maricaulales</taxon>
        <taxon>Maricaulaceae</taxon>
        <taxon>Maricaulis</taxon>
    </lineage>
</organism>
<evidence type="ECO:0008006" key="3">
    <source>
        <dbReference type="Google" id="ProtNLM"/>
    </source>
</evidence>
<name>A0A1G9LXN9_9PROT</name>